<evidence type="ECO:0000259" key="1">
    <source>
        <dbReference type="PROSITE" id="PS50943"/>
    </source>
</evidence>
<dbReference type="SMART" id="SM00530">
    <property type="entry name" value="HTH_XRE"/>
    <property type="match status" value="1"/>
</dbReference>
<dbReference type="SUPFAM" id="SSF47413">
    <property type="entry name" value="lambda repressor-like DNA-binding domains"/>
    <property type="match status" value="1"/>
</dbReference>
<dbReference type="EMBL" id="CP034302">
    <property type="protein sequence ID" value="QHH13239.1"/>
    <property type="molecule type" value="Genomic_DNA"/>
</dbReference>
<geneLocation type="plasmid" evidence="3">
    <name>pvpsd2016-3</name>
</geneLocation>
<dbReference type="Proteomes" id="UP000464718">
    <property type="component" value="Plasmid pvpsd2016-3"/>
</dbReference>
<protein>
    <submittedName>
        <fullName evidence="2">XRE family transcriptional regulator</fullName>
    </submittedName>
</protein>
<evidence type="ECO:0000313" key="2">
    <source>
        <dbReference type="EMBL" id="QHH13239.1"/>
    </source>
</evidence>
<name>A0AAX1G131_VIBPH</name>
<dbReference type="GO" id="GO:0003677">
    <property type="term" value="F:DNA binding"/>
    <property type="evidence" value="ECO:0007669"/>
    <property type="project" value="InterPro"/>
</dbReference>
<dbReference type="Gene3D" id="1.10.260.40">
    <property type="entry name" value="lambda repressor-like DNA-binding domains"/>
    <property type="match status" value="1"/>
</dbReference>
<dbReference type="CDD" id="cd00093">
    <property type="entry name" value="HTH_XRE"/>
    <property type="match status" value="1"/>
</dbReference>
<reference evidence="2 3" key="1">
    <citation type="submission" date="2018-12" db="EMBL/GenBank/DDBJ databases">
        <title>Genomic insights into the evolutionary origins and pathogenicity of five Vibrio parahaemolyticus strains isolated from the shrimp with acute hepatopancreatic necrosis disease (AHPND).</title>
        <authorList>
            <person name="Yang Q."/>
            <person name="Dong X."/>
            <person name="Xie G."/>
            <person name="Fu S."/>
            <person name="Zou P."/>
            <person name="Sun J."/>
            <person name="Wang Y."/>
            <person name="Huang J."/>
        </authorList>
    </citation>
    <scope>NUCLEOTIDE SEQUENCE [LARGE SCALE GENOMIC DNA]</scope>
    <source>
        <strain evidence="2 3">20160303005-1</strain>
        <plasmid evidence="3">pvpsd2016-3</plasmid>
    </source>
</reference>
<gene>
    <name evidence="2" type="ORF">EHC69_28700</name>
</gene>
<dbReference type="InterPro" id="IPR010982">
    <property type="entry name" value="Lambda_DNA-bd_dom_sf"/>
</dbReference>
<proteinExistence type="predicted"/>
<evidence type="ECO:0000313" key="3">
    <source>
        <dbReference type="Proteomes" id="UP000464718"/>
    </source>
</evidence>
<sequence length="128" mass="14557">MHYEKINDLVSFFLATRESYIVNNDNLVLAKNLAFLLQTKGITKSELAREMKVTRQTVQVWLKDGTVSRENLIKLSDFFGTSLSSLVGESDNPNAEEVRLIKTEVKELVEAIPSNHVVLLQYLKKMLS</sequence>
<dbReference type="InterPro" id="IPR001387">
    <property type="entry name" value="Cro/C1-type_HTH"/>
</dbReference>
<dbReference type="Pfam" id="PF01381">
    <property type="entry name" value="HTH_3"/>
    <property type="match status" value="1"/>
</dbReference>
<keyword evidence="2" id="KW-0614">Plasmid</keyword>
<feature type="domain" description="HTH cro/C1-type" evidence="1">
    <location>
        <begin position="33"/>
        <end position="86"/>
    </location>
</feature>
<dbReference type="PROSITE" id="PS50943">
    <property type="entry name" value="HTH_CROC1"/>
    <property type="match status" value="1"/>
</dbReference>
<organism evidence="2 3">
    <name type="scientific">Vibrio parahaemolyticus</name>
    <dbReference type="NCBI Taxonomy" id="670"/>
    <lineage>
        <taxon>Bacteria</taxon>
        <taxon>Pseudomonadati</taxon>
        <taxon>Pseudomonadota</taxon>
        <taxon>Gammaproteobacteria</taxon>
        <taxon>Vibrionales</taxon>
        <taxon>Vibrionaceae</taxon>
        <taxon>Vibrio</taxon>
    </lineage>
</organism>
<dbReference type="AlphaFoldDB" id="A0AAX1G131"/>
<accession>A0AAX1G131</accession>